<keyword evidence="1" id="KW-0732">Signal</keyword>
<evidence type="ECO:0008006" key="4">
    <source>
        <dbReference type="Google" id="ProtNLM"/>
    </source>
</evidence>
<proteinExistence type="predicted"/>
<sequence length="259" mass="28583">MKPYVLLSFFIFVPIFAKFGHKAWSKKWAKSTAISTATPINSTITTTAASEPMPDIIIKPSSLSHPCILNQNSTLYSCTEKYKESQESLTSAGVCRTNVNINDPACRNLTDYIRYARDDFIRHGLETSNNAVVLPPSGDPCVLKHQSLIENCFPNQLRDINTNPKEAANVCSKLLIGMECMRKVLADNCGADQAERTIQATTLKQNGLDMSVPECQRLDVYIKLGASEEKGSADFVKNQYLGSLATLVILFTSVVMNAY</sequence>
<organism evidence="2 3">
    <name type="scientific">Ditylenchus destructor</name>
    <dbReference type="NCBI Taxonomy" id="166010"/>
    <lineage>
        <taxon>Eukaryota</taxon>
        <taxon>Metazoa</taxon>
        <taxon>Ecdysozoa</taxon>
        <taxon>Nematoda</taxon>
        <taxon>Chromadorea</taxon>
        <taxon>Rhabditida</taxon>
        <taxon>Tylenchina</taxon>
        <taxon>Tylenchomorpha</taxon>
        <taxon>Sphaerularioidea</taxon>
        <taxon>Anguinidae</taxon>
        <taxon>Anguininae</taxon>
        <taxon>Ditylenchus</taxon>
    </lineage>
</organism>
<feature type="chain" id="PRO_5042275011" description="Secreted protein" evidence="1">
    <location>
        <begin position="26"/>
        <end position="259"/>
    </location>
</feature>
<dbReference type="EMBL" id="JAKKPZ010000068">
    <property type="protein sequence ID" value="KAI1704421.1"/>
    <property type="molecule type" value="Genomic_DNA"/>
</dbReference>
<feature type="signal peptide" evidence="1">
    <location>
        <begin position="1"/>
        <end position="25"/>
    </location>
</feature>
<evidence type="ECO:0000256" key="1">
    <source>
        <dbReference type="SAM" id="SignalP"/>
    </source>
</evidence>
<evidence type="ECO:0000313" key="3">
    <source>
        <dbReference type="Proteomes" id="UP001201812"/>
    </source>
</evidence>
<gene>
    <name evidence="2" type="ORF">DdX_14288</name>
</gene>
<comment type="caution">
    <text evidence="2">The sequence shown here is derived from an EMBL/GenBank/DDBJ whole genome shotgun (WGS) entry which is preliminary data.</text>
</comment>
<accession>A0AAD4MUJ9</accession>
<protein>
    <recommendedName>
        <fullName evidence="4">Secreted protein</fullName>
    </recommendedName>
</protein>
<reference evidence="2" key="1">
    <citation type="submission" date="2022-01" db="EMBL/GenBank/DDBJ databases">
        <title>Genome Sequence Resource for Two Populations of Ditylenchus destructor, the Migratory Endoparasitic Phytonematode.</title>
        <authorList>
            <person name="Zhang H."/>
            <person name="Lin R."/>
            <person name="Xie B."/>
        </authorList>
    </citation>
    <scope>NUCLEOTIDE SEQUENCE</scope>
    <source>
        <strain evidence="2">BazhouSP</strain>
    </source>
</reference>
<evidence type="ECO:0000313" key="2">
    <source>
        <dbReference type="EMBL" id="KAI1704421.1"/>
    </source>
</evidence>
<name>A0AAD4MUJ9_9BILA</name>
<dbReference type="AlphaFoldDB" id="A0AAD4MUJ9"/>
<dbReference type="Proteomes" id="UP001201812">
    <property type="component" value="Unassembled WGS sequence"/>
</dbReference>
<keyword evidence="3" id="KW-1185">Reference proteome</keyword>